<keyword evidence="6 7" id="KW-0472">Membrane</keyword>
<evidence type="ECO:0000256" key="5">
    <source>
        <dbReference type="ARBA" id="ARBA00022737"/>
    </source>
</evidence>
<dbReference type="GO" id="GO:1904983">
    <property type="term" value="P:glycine import into mitochondrion"/>
    <property type="evidence" value="ECO:0007669"/>
    <property type="project" value="TreeGrafter"/>
</dbReference>
<evidence type="ECO:0000256" key="4">
    <source>
        <dbReference type="ARBA" id="ARBA00022692"/>
    </source>
</evidence>
<feature type="transmembrane region" description="Helical" evidence="9">
    <location>
        <begin position="84"/>
        <end position="105"/>
    </location>
</feature>
<feature type="transmembrane region" description="Helical" evidence="9">
    <location>
        <begin position="215"/>
        <end position="240"/>
    </location>
</feature>
<feature type="transmembrane region" description="Helical" evidence="9">
    <location>
        <begin position="260"/>
        <end position="281"/>
    </location>
</feature>
<evidence type="ECO:0000256" key="8">
    <source>
        <dbReference type="RuleBase" id="RU000488"/>
    </source>
</evidence>
<dbReference type="PANTHER" id="PTHR46181">
    <property type="entry name" value="MITOCHONDRIAL GLYCINE TRANSPORTER"/>
    <property type="match status" value="1"/>
</dbReference>
<evidence type="ECO:0000313" key="10">
    <source>
        <dbReference type="Proteomes" id="UP000046393"/>
    </source>
</evidence>
<evidence type="ECO:0000256" key="9">
    <source>
        <dbReference type="SAM" id="Phobius"/>
    </source>
</evidence>
<sequence length="324" mass="36801">MVMRLSMNNSGQQLNSSTTLSHNSNMLNSVMTSATYGCISSFSSALILQPLDRLKTISQQNVHSHASAYMNLKNVITKYGVLDLWRGVVPTLFRVVPGVALYFGFLEACQYSTYFEKYPHFRNFFVGFMCRSCTVALLMPATVIKTRFESNLYRDRNVYLAAKNILKLNGPRVNSTQLLVVGLFKGILPTIMRDAPFSGVYLTFYRQNNQLWCKYFGSVSISARFFCGVAAGIFACALTQPFDIVKTQLQLYPKRFNSSAQVIIFIYKQGGLSSFFNGFLLRAGRRTAMAALSWTVFDGVRNLVYSRFFDIFKHYFLKNLLPKF</sequence>
<dbReference type="Proteomes" id="UP000046393">
    <property type="component" value="Unplaced"/>
</dbReference>
<dbReference type="GO" id="GO:0005739">
    <property type="term" value="C:mitochondrion"/>
    <property type="evidence" value="ECO:0007669"/>
    <property type="project" value="TreeGrafter"/>
</dbReference>
<name>A0A0N5AIF3_9BILA</name>
<keyword evidence="4 7" id="KW-0812">Transmembrane</keyword>
<evidence type="ECO:0000256" key="3">
    <source>
        <dbReference type="ARBA" id="ARBA00022448"/>
    </source>
</evidence>
<feature type="transmembrane region" description="Helical" evidence="9">
    <location>
        <begin position="125"/>
        <end position="144"/>
    </location>
</feature>
<feature type="repeat" description="Solcar" evidence="7">
    <location>
        <begin position="28"/>
        <end position="112"/>
    </location>
</feature>
<dbReference type="GO" id="GO:0016020">
    <property type="term" value="C:membrane"/>
    <property type="evidence" value="ECO:0007669"/>
    <property type="project" value="UniProtKB-SubCell"/>
</dbReference>
<comment type="similarity">
    <text evidence="2 8">Belongs to the mitochondrial carrier (TC 2.A.29) family.</text>
</comment>
<evidence type="ECO:0000313" key="11">
    <source>
        <dbReference type="WBParaSite" id="SMUV_0000419901-mRNA-1"/>
    </source>
</evidence>
<dbReference type="PANTHER" id="PTHR46181:SF3">
    <property type="entry name" value="MITOCHONDRIAL GLYCINE TRANSPORTER"/>
    <property type="match status" value="1"/>
</dbReference>
<dbReference type="Pfam" id="PF00153">
    <property type="entry name" value="Mito_carr"/>
    <property type="match status" value="3"/>
</dbReference>
<protein>
    <submittedName>
        <fullName evidence="11">Mitochondrial glycine transporter</fullName>
    </submittedName>
</protein>
<evidence type="ECO:0000256" key="6">
    <source>
        <dbReference type="ARBA" id="ARBA00023136"/>
    </source>
</evidence>
<dbReference type="GO" id="GO:0015187">
    <property type="term" value="F:glycine transmembrane transporter activity"/>
    <property type="evidence" value="ECO:0007669"/>
    <property type="project" value="TreeGrafter"/>
</dbReference>
<feature type="repeat" description="Solcar" evidence="7">
    <location>
        <begin position="219"/>
        <end position="303"/>
    </location>
</feature>
<dbReference type="WBParaSite" id="SMUV_0000419901-mRNA-1">
    <property type="protein sequence ID" value="SMUV_0000419901-mRNA-1"/>
    <property type="gene ID" value="SMUV_0000419901"/>
</dbReference>
<dbReference type="Gene3D" id="1.50.40.10">
    <property type="entry name" value="Mitochondrial carrier domain"/>
    <property type="match status" value="1"/>
</dbReference>
<dbReference type="InterPro" id="IPR018108">
    <property type="entry name" value="MCP_transmembrane"/>
</dbReference>
<reference evidence="11" key="1">
    <citation type="submission" date="2017-02" db="UniProtKB">
        <authorList>
            <consortium name="WormBaseParasite"/>
        </authorList>
    </citation>
    <scope>IDENTIFICATION</scope>
</reference>
<dbReference type="InterPro" id="IPR023395">
    <property type="entry name" value="MCP_dom_sf"/>
</dbReference>
<dbReference type="PRINTS" id="PR00926">
    <property type="entry name" value="MITOCARRIER"/>
</dbReference>
<evidence type="ECO:0000256" key="2">
    <source>
        <dbReference type="ARBA" id="ARBA00006375"/>
    </source>
</evidence>
<keyword evidence="3 8" id="KW-0813">Transport</keyword>
<organism evidence="10 11">
    <name type="scientific">Syphacia muris</name>
    <dbReference type="NCBI Taxonomy" id="451379"/>
    <lineage>
        <taxon>Eukaryota</taxon>
        <taxon>Metazoa</taxon>
        <taxon>Ecdysozoa</taxon>
        <taxon>Nematoda</taxon>
        <taxon>Chromadorea</taxon>
        <taxon>Rhabditida</taxon>
        <taxon>Spirurina</taxon>
        <taxon>Oxyuridomorpha</taxon>
        <taxon>Oxyuroidea</taxon>
        <taxon>Oxyuridae</taxon>
        <taxon>Syphacia</taxon>
    </lineage>
</organism>
<dbReference type="STRING" id="451379.A0A0N5AIF3"/>
<dbReference type="AlphaFoldDB" id="A0A0N5AIF3"/>
<comment type="subcellular location">
    <subcellularLocation>
        <location evidence="1">Membrane</location>
        <topology evidence="1">Multi-pass membrane protein</topology>
    </subcellularLocation>
</comment>
<dbReference type="InterPro" id="IPR002067">
    <property type="entry name" value="MCP"/>
</dbReference>
<keyword evidence="9" id="KW-1133">Transmembrane helix</keyword>
<dbReference type="PROSITE" id="PS50920">
    <property type="entry name" value="SOLCAR"/>
    <property type="match status" value="3"/>
</dbReference>
<evidence type="ECO:0000256" key="7">
    <source>
        <dbReference type="PROSITE-ProRule" id="PRU00282"/>
    </source>
</evidence>
<keyword evidence="5" id="KW-0677">Repeat</keyword>
<proteinExistence type="inferred from homology"/>
<keyword evidence="10" id="KW-1185">Reference proteome</keyword>
<dbReference type="SUPFAM" id="SSF103506">
    <property type="entry name" value="Mitochondrial carrier"/>
    <property type="match status" value="1"/>
</dbReference>
<feature type="repeat" description="Solcar" evidence="7">
    <location>
        <begin position="118"/>
        <end position="211"/>
    </location>
</feature>
<evidence type="ECO:0000256" key="1">
    <source>
        <dbReference type="ARBA" id="ARBA00004141"/>
    </source>
</evidence>
<accession>A0A0N5AIF3</accession>